<evidence type="ECO:0008006" key="3">
    <source>
        <dbReference type="Google" id="ProtNLM"/>
    </source>
</evidence>
<protein>
    <recommendedName>
        <fullName evidence="3">Outer membrane protein beta-barrel domain-containing protein</fullName>
    </recommendedName>
</protein>
<proteinExistence type="predicted"/>
<evidence type="ECO:0000313" key="1">
    <source>
        <dbReference type="EMBL" id="AUC22919.1"/>
    </source>
</evidence>
<name>A0ABN5FFF5_9FLAO</name>
<evidence type="ECO:0000313" key="2">
    <source>
        <dbReference type="Proteomes" id="UP000232721"/>
    </source>
</evidence>
<dbReference type="EMBL" id="CP019336">
    <property type="protein sequence ID" value="AUC22919.1"/>
    <property type="molecule type" value="Genomic_DNA"/>
</dbReference>
<sequence>MWKNISNIIIITVVFIFMNDTTKAQQVYIETGFENAYFKDYVNNLGNNTLDLSYSKAQEFFIESGFRFKLDEERFTWEIGLGYNKYKINTGFYSGNISIPTTYNLSYVTLKPGINFAAVNERRLKVQIHAHISYDRLIAGTRTYKDNTVNLYKENTFDKSLIRIHRGISVEYVIHDNLSTYIKYNVADSFKEKSQDSNIEESYSFHTKAFSFGLLFYILRLNNRRF</sequence>
<organism evidence="1 2">
    <name type="scientific">Polaribacter sejongensis</name>
    <dbReference type="NCBI Taxonomy" id="985043"/>
    <lineage>
        <taxon>Bacteria</taxon>
        <taxon>Pseudomonadati</taxon>
        <taxon>Bacteroidota</taxon>
        <taxon>Flavobacteriia</taxon>
        <taxon>Flavobacteriales</taxon>
        <taxon>Flavobacteriaceae</taxon>
    </lineage>
</organism>
<dbReference type="Proteomes" id="UP000232721">
    <property type="component" value="Chromosome"/>
</dbReference>
<keyword evidence="2" id="KW-1185">Reference proteome</keyword>
<reference evidence="1 2" key="1">
    <citation type="submission" date="2017-02" db="EMBL/GenBank/DDBJ databases">
        <title>Trade-off between light-utilization and light-protection in marine flavobacteria.</title>
        <authorList>
            <person name="Kumagai Y."/>
            <person name="Yoshizawa S."/>
            <person name="Kogure K."/>
            <person name="Iwasaki W."/>
        </authorList>
    </citation>
    <scope>NUCLEOTIDE SEQUENCE [LARGE SCALE GENOMIC DNA]</scope>
    <source>
        <strain evidence="1 2">KCTC 23670</strain>
    </source>
</reference>
<gene>
    <name evidence="1" type="ORF">BTO15_12830</name>
</gene>
<dbReference type="SUPFAM" id="SSF103515">
    <property type="entry name" value="Autotransporter"/>
    <property type="match status" value="1"/>
</dbReference>
<dbReference type="InterPro" id="IPR036709">
    <property type="entry name" value="Autotransporte_beta_dom_sf"/>
</dbReference>
<accession>A0ABN5FFF5</accession>